<proteinExistence type="predicted"/>
<evidence type="ECO:0000256" key="8">
    <source>
        <dbReference type="ARBA" id="ARBA00023012"/>
    </source>
</evidence>
<feature type="transmembrane region" description="Helical" evidence="9">
    <location>
        <begin position="20"/>
        <end position="38"/>
    </location>
</feature>
<keyword evidence="12" id="KW-1185">Reference proteome</keyword>
<reference evidence="11 12" key="1">
    <citation type="submission" date="2023-05" db="EMBL/GenBank/DDBJ databases">
        <title>Corynebacterium suedekumii sp. nov. and Corynebacterium breve sp. nov. isolated from raw cow's milk.</title>
        <authorList>
            <person name="Baer M.K."/>
            <person name="Mehl L."/>
            <person name="Hellmuth R."/>
            <person name="Marke G."/>
            <person name="Lipski A."/>
        </authorList>
    </citation>
    <scope>NUCLEOTIDE SEQUENCE [LARGE SCALE GENOMIC DNA]</scope>
    <source>
        <strain evidence="11 12">LM112</strain>
    </source>
</reference>
<keyword evidence="5" id="KW-0547">Nucleotide-binding</keyword>
<dbReference type="Proteomes" id="UP001238805">
    <property type="component" value="Chromosome"/>
</dbReference>
<evidence type="ECO:0000256" key="2">
    <source>
        <dbReference type="ARBA" id="ARBA00012438"/>
    </source>
</evidence>
<keyword evidence="9" id="KW-0472">Membrane</keyword>
<dbReference type="InterPro" id="IPR003594">
    <property type="entry name" value="HATPase_dom"/>
</dbReference>
<organism evidence="11 12">
    <name type="scientific">Corynebacterium suedekumii</name>
    <dbReference type="NCBI Taxonomy" id="3049801"/>
    <lineage>
        <taxon>Bacteria</taxon>
        <taxon>Bacillati</taxon>
        <taxon>Actinomycetota</taxon>
        <taxon>Actinomycetes</taxon>
        <taxon>Mycobacteriales</taxon>
        <taxon>Corynebacteriaceae</taxon>
        <taxon>Corynebacterium</taxon>
    </lineage>
</organism>
<evidence type="ECO:0000256" key="6">
    <source>
        <dbReference type="ARBA" id="ARBA00022777"/>
    </source>
</evidence>
<dbReference type="EC" id="2.7.13.3" evidence="2"/>
<keyword evidence="6 11" id="KW-0418">Kinase</keyword>
<evidence type="ECO:0000313" key="11">
    <source>
        <dbReference type="EMBL" id="WIM69192.1"/>
    </source>
</evidence>
<keyword evidence="8" id="KW-0902">Two-component regulatory system</keyword>
<evidence type="ECO:0000256" key="1">
    <source>
        <dbReference type="ARBA" id="ARBA00000085"/>
    </source>
</evidence>
<dbReference type="SUPFAM" id="SSF55874">
    <property type="entry name" value="ATPase domain of HSP90 chaperone/DNA topoisomerase II/histidine kinase"/>
    <property type="match status" value="1"/>
</dbReference>
<feature type="transmembrane region" description="Helical" evidence="9">
    <location>
        <begin position="68"/>
        <end position="85"/>
    </location>
</feature>
<feature type="domain" description="Histidine kinase/HSP90-like ATPase" evidence="10">
    <location>
        <begin position="298"/>
        <end position="385"/>
    </location>
</feature>
<dbReference type="RefSeq" id="WP_284873787.1">
    <property type="nucleotide sequence ID" value="NZ_CP126970.1"/>
</dbReference>
<evidence type="ECO:0000256" key="5">
    <source>
        <dbReference type="ARBA" id="ARBA00022741"/>
    </source>
</evidence>
<dbReference type="InterPro" id="IPR050482">
    <property type="entry name" value="Sensor_HK_TwoCompSys"/>
</dbReference>
<dbReference type="InterPro" id="IPR036890">
    <property type="entry name" value="HATPase_C_sf"/>
</dbReference>
<gene>
    <name evidence="11" type="ORF">QP029_07805</name>
</gene>
<evidence type="ECO:0000256" key="4">
    <source>
        <dbReference type="ARBA" id="ARBA00022679"/>
    </source>
</evidence>
<dbReference type="CDD" id="cd16917">
    <property type="entry name" value="HATPase_UhpB-NarQ-NarX-like"/>
    <property type="match status" value="1"/>
</dbReference>
<evidence type="ECO:0000313" key="12">
    <source>
        <dbReference type="Proteomes" id="UP001238805"/>
    </source>
</evidence>
<dbReference type="GO" id="GO:0016301">
    <property type="term" value="F:kinase activity"/>
    <property type="evidence" value="ECO:0007669"/>
    <property type="project" value="UniProtKB-KW"/>
</dbReference>
<keyword evidence="3" id="KW-0597">Phosphoprotein</keyword>
<feature type="transmembrane region" description="Helical" evidence="9">
    <location>
        <begin position="43"/>
        <end position="62"/>
    </location>
</feature>
<keyword evidence="9" id="KW-1133">Transmembrane helix</keyword>
<accession>A0ABY8VIN0</accession>
<feature type="transmembrane region" description="Helical" evidence="9">
    <location>
        <begin position="140"/>
        <end position="159"/>
    </location>
</feature>
<dbReference type="InterPro" id="IPR011712">
    <property type="entry name" value="Sig_transdc_His_kin_sub3_dim/P"/>
</dbReference>
<dbReference type="SMART" id="SM00387">
    <property type="entry name" value="HATPase_c"/>
    <property type="match status" value="1"/>
</dbReference>
<feature type="transmembrane region" description="Helical" evidence="9">
    <location>
        <begin position="97"/>
        <end position="120"/>
    </location>
</feature>
<keyword evidence="4" id="KW-0808">Transferase</keyword>
<evidence type="ECO:0000256" key="7">
    <source>
        <dbReference type="ARBA" id="ARBA00022840"/>
    </source>
</evidence>
<dbReference type="Pfam" id="PF07730">
    <property type="entry name" value="HisKA_3"/>
    <property type="match status" value="1"/>
</dbReference>
<keyword evidence="7" id="KW-0067">ATP-binding</keyword>
<dbReference type="PANTHER" id="PTHR24421:SF10">
    <property type="entry name" value="NITRATE_NITRITE SENSOR PROTEIN NARQ"/>
    <property type="match status" value="1"/>
</dbReference>
<evidence type="ECO:0000256" key="9">
    <source>
        <dbReference type="SAM" id="Phobius"/>
    </source>
</evidence>
<dbReference type="Gene3D" id="3.30.565.10">
    <property type="entry name" value="Histidine kinase-like ATPase, C-terminal domain"/>
    <property type="match status" value="1"/>
</dbReference>
<sequence>MTEYSPGVDRDTPAMDHRLLTFFFGAAVLLYLSVVLAYGRPAVLQALGGGIAVLLVVAWIAWSRRPSTVTAAGFAVVAFAAFLIADSPVSIATQWMALIVLTLGTTRGVALIYGAVTLAVTAATHVAAGSGLGRILGESLATVLIVLAGLSFASLLLRARTLDESRRRALTELAEANSRLQASLRDSRDLALAQERERVAAALHDGLGHQLTTIGLSLDFSRRMIDRDPARAAEEITRAREATSTALDTMRATVRAMRPTELAEGGIHETLASLADSFRGTGLTVTFRSAAGPEPDEATTLLILRTVQEALTNAVRHSGADRVGIDLSPTSLTVADNGRGNDAAPSFGLTSLSDRAHAAGGNLSLDPHGGPDGGFLLTLTLPERT</sequence>
<dbReference type="PANTHER" id="PTHR24421">
    <property type="entry name" value="NITRATE/NITRITE SENSOR PROTEIN NARX-RELATED"/>
    <property type="match status" value="1"/>
</dbReference>
<dbReference type="EMBL" id="CP126970">
    <property type="protein sequence ID" value="WIM69192.1"/>
    <property type="molecule type" value="Genomic_DNA"/>
</dbReference>
<evidence type="ECO:0000259" key="10">
    <source>
        <dbReference type="SMART" id="SM00387"/>
    </source>
</evidence>
<keyword evidence="9" id="KW-0812">Transmembrane</keyword>
<protein>
    <recommendedName>
        <fullName evidence="2">histidine kinase</fullName>
        <ecNumber evidence="2">2.7.13.3</ecNumber>
    </recommendedName>
</protein>
<comment type="catalytic activity">
    <reaction evidence="1">
        <text>ATP + protein L-histidine = ADP + protein N-phospho-L-histidine.</text>
        <dbReference type="EC" id="2.7.13.3"/>
    </reaction>
</comment>
<evidence type="ECO:0000256" key="3">
    <source>
        <dbReference type="ARBA" id="ARBA00022553"/>
    </source>
</evidence>
<name>A0ABY8VIN0_9CORY</name>
<dbReference type="Gene3D" id="1.20.5.1930">
    <property type="match status" value="1"/>
</dbReference>